<organism evidence="1">
    <name type="scientific">Odontella aurita</name>
    <dbReference type="NCBI Taxonomy" id="265563"/>
    <lineage>
        <taxon>Eukaryota</taxon>
        <taxon>Sar</taxon>
        <taxon>Stramenopiles</taxon>
        <taxon>Ochrophyta</taxon>
        <taxon>Bacillariophyta</taxon>
        <taxon>Mediophyceae</taxon>
        <taxon>Biddulphiophycidae</taxon>
        <taxon>Eupodiscales</taxon>
        <taxon>Odontellaceae</taxon>
        <taxon>Odontella</taxon>
    </lineage>
</organism>
<accession>A0A7S4J683</accession>
<sequence>MIHPGLPCTIRSVWADSMEQMWAMEWVRMSDWPWGLAVGVTVVEDVGLTVGAAVSVDGQGDTVSRGMDGATVGSPVEPTKGWTVGLPLGLDEGAEVGLDDGEVKGMLLGLRLG</sequence>
<gene>
    <name evidence="1" type="ORF">OAUR00152_LOCUS22587</name>
</gene>
<protein>
    <submittedName>
        <fullName evidence="1">Uncharacterized protein</fullName>
    </submittedName>
</protein>
<dbReference type="EMBL" id="HBKQ01033047">
    <property type="protein sequence ID" value="CAE2253452.1"/>
    <property type="molecule type" value="Transcribed_RNA"/>
</dbReference>
<name>A0A7S4J683_9STRA</name>
<evidence type="ECO:0000313" key="1">
    <source>
        <dbReference type="EMBL" id="CAE2253452.1"/>
    </source>
</evidence>
<proteinExistence type="predicted"/>
<dbReference type="AlphaFoldDB" id="A0A7S4J683"/>
<reference evidence="1" key="1">
    <citation type="submission" date="2021-01" db="EMBL/GenBank/DDBJ databases">
        <authorList>
            <person name="Corre E."/>
            <person name="Pelletier E."/>
            <person name="Niang G."/>
            <person name="Scheremetjew M."/>
            <person name="Finn R."/>
            <person name="Kale V."/>
            <person name="Holt S."/>
            <person name="Cochrane G."/>
            <person name="Meng A."/>
            <person name="Brown T."/>
            <person name="Cohen L."/>
        </authorList>
    </citation>
    <scope>NUCLEOTIDE SEQUENCE</scope>
    <source>
        <strain evidence="1">Isolate 1302-5</strain>
    </source>
</reference>